<keyword evidence="7" id="KW-1185">Reference proteome</keyword>
<comment type="subcellular location">
    <subcellularLocation>
        <location evidence="1">Lipid droplet</location>
    </subcellularLocation>
</comment>
<dbReference type="Pfam" id="PF03036">
    <property type="entry name" value="Perilipin"/>
    <property type="match status" value="1"/>
</dbReference>
<evidence type="ECO:0000256" key="3">
    <source>
        <dbReference type="ARBA" id="ARBA00022677"/>
    </source>
</evidence>
<comment type="similarity">
    <text evidence="2">Belongs to the perilipin family.</text>
</comment>
<dbReference type="PANTHER" id="PTHR14024:SF49">
    <property type="entry name" value="LIPID STORAGE DROPLETS SURFACE-BINDING PROTEIN 1"/>
    <property type="match status" value="1"/>
</dbReference>
<dbReference type="InterPro" id="IPR004279">
    <property type="entry name" value="Perilipin"/>
</dbReference>
<sequence>MAVGESNQGPYERDYRFQILSKSKGHLPPLIISLPECLACQLLEYCCCVEIKVEVSSLKKMTTDKKKLPNLKSIQRISKIPVLETSFNIATGIYGKLKHSNRLMEWGFGTVEDVTNYAIDTSLNALPVLELPLTVMDNIVCKGLDTVQQRVPAINYPPEKILTKTKSYVAENIVQPVLKRADSVKQLGLNGAELAATRIDTALDVADKYVDKYLPDATDVDKNEVPDNSGASKSVQTIEHVNRLSRKLQRRLTKRTIAEARALRRQGLDTAKIILKLAEMMVKDPKQFAANMKALWAHLSEDEPENQIPPANLEQLIAMITREAARRVVHFTNFSVSTAYKLPGYTAQAVHVITHETNKIINQLLKTIHLEGAKAFAITRAQIQLQNLNSTVRDVQQLIENTLSKLLNRREIKKKFQDNSIPLHTLSPVAQSPERTPENQPEPNTEINEKPKTDKTIKQAENTEEQPKQNDNSNQQNQNKPTQNQHHKSPKKQSRSKSNSVSSPESSDFNRNNQPVVNGEVQNNTE</sequence>
<protein>
    <recommendedName>
        <fullName evidence="8">Lipid storage droplets surface-binding protein 1</fullName>
    </recommendedName>
</protein>
<organism evidence="6 7">
    <name type="scientific">Nezara viridula</name>
    <name type="common">Southern green stink bug</name>
    <name type="synonym">Cimex viridulus</name>
    <dbReference type="NCBI Taxonomy" id="85310"/>
    <lineage>
        <taxon>Eukaryota</taxon>
        <taxon>Metazoa</taxon>
        <taxon>Ecdysozoa</taxon>
        <taxon>Arthropoda</taxon>
        <taxon>Hexapoda</taxon>
        <taxon>Insecta</taxon>
        <taxon>Pterygota</taxon>
        <taxon>Neoptera</taxon>
        <taxon>Paraneoptera</taxon>
        <taxon>Hemiptera</taxon>
        <taxon>Heteroptera</taxon>
        <taxon>Panheteroptera</taxon>
        <taxon>Pentatomomorpha</taxon>
        <taxon>Pentatomoidea</taxon>
        <taxon>Pentatomidae</taxon>
        <taxon>Pentatominae</taxon>
        <taxon>Nezara</taxon>
    </lineage>
</organism>
<dbReference type="EMBL" id="OV725083">
    <property type="protein sequence ID" value="CAH1407694.1"/>
    <property type="molecule type" value="Genomic_DNA"/>
</dbReference>
<keyword evidence="3" id="KW-0551">Lipid droplet</keyword>
<feature type="compositionally biased region" description="Basic and acidic residues" evidence="5">
    <location>
        <begin position="447"/>
        <end position="458"/>
    </location>
</feature>
<dbReference type="GO" id="GO:0019915">
    <property type="term" value="P:lipid storage"/>
    <property type="evidence" value="ECO:0007669"/>
    <property type="project" value="TreeGrafter"/>
</dbReference>
<dbReference type="AlphaFoldDB" id="A0A9P0MUJ7"/>
<feature type="compositionally biased region" description="Basic residues" evidence="5">
    <location>
        <begin position="485"/>
        <end position="495"/>
    </location>
</feature>
<evidence type="ECO:0000256" key="1">
    <source>
        <dbReference type="ARBA" id="ARBA00004502"/>
    </source>
</evidence>
<gene>
    <name evidence="6" type="ORF">NEZAVI_LOCUS15360</name>
</gene>
<feature type="compositionally biased region" description="Polar residues" evidence="5">
    <location>
        <begin position="509"/>
        <end position="526"/>
    </location>
</feature>
<dbReference type="Proteomes" id="UP001152798">
    <property type="component" value="Chromosome 7"/>
</dbReference>
<dbReference type="GO" id="GO:0005829">
    <property type="term" value="C:cytosol"/>
    <property type="evidence" value="ECO:0007669"/>
    <property type="project" value="TreeGrafter"/>
</dbReference>
<dbReference type="OrthoDB" id="376826at2759"/>
<evidence type="ECO:0000256" key="4">
    <source>
        <dbReference type="SAM" id="Coils"/>
    </source>
</evidence>
<proteinExistence type="inferred from homology"/>
<accession>A0A9P0MUJ7</accession>
<evidence type="ECO:0000313" key="6">
    <source>
        <dbReference type="EMBL" id="CAH1407694.1"/>
    </source>
</evidence>
<evidence type="ECO:0000313" key="7">
    <source>
        <dbReference type="Proteomes" id="UP001152798"/>
    </source>
</evidence>
<evidence type="ECO:0000256" key="5">
    <source>
        <dbReference type="SAM" id="MobiDB-lite"/>
    </source>
</evidence>
<feature type="coiled-coil region" evidence="4">
    <location>
        <begin position="378"/>
        <end position="405"/>
    </location>
</feature>
<dbReference type="GO" id="GO:0010890">
    <property type="term" value="P:positive regulation of triglyceride storage"/>
    <property type="evidence" value="ECO:0007669"/>
    <property type="project" value="TreeGrafter"/>
</dbReference>
<reference evidence="6" key="1">
    <citation type="submission" date="2022-01" db="EMBL/GenBank/DDBJ databases">
        <authorList>
            <person name="King R."/>
        </authorList>
    </citation>
    <scope>NUCLEOTIDE SEQUENCE</scope>
</reference>
<feature type="compositionally biased region" description="Polar residues" evidence="5">
    <location>
        <begin position="418"/>
        <end position="446"/>
    </location>
</feature>
<dbReference type="PANTHER" id="PTHR14024">
    <property type="entry name" value="PERILIPIN"/>
    <property type="match status" value="1"/>
</dbReference>
<evidence type="ECO:0008006" key="8">
    <source>
        <dbReference type="Google" id="ProtNLM"/>
    </source>
</evidence>
<name>A0A9P0MUJ7_NEZVI</name>
<keyword evidence="4" id="KW-0175">Coiled coil</keyword>
<feature type="compositionally biased region" description="Low complexity" evidence="5">
    <location>
        <begin position="469"/>
        <end position="484"/>
    </location>
</feature>
<feature type="region of interest" description="Disordered" evidence="5">
    <location>
        <begin position="418"/>
        <end position="526"/>
    </location>
</feature>
<dbReference type="GO" id="GO:0005811">
    <property type="term" value="C:lipid droplet"/>
    <property type="evidence" value="ECO:0007669"/>
    <property type="project" value="UniProtKB-SubCell"/>
</dbReference>
<evidence type="ECO:0000256" key="2">
    <source>
        <dbReference type="ARBA" id="ARBA00006311"/>
    </source>
</evidence>
<feature type="compositionally biased region" description="Low complexity" evidence="5">
    <location>
        <begin position="496"/>
        <end position="507"/>
    </location>
</feature>